<dbReference type="GO" id="GO:0022857">
    <property type="term" value="F:transmembrane transporter activity"/>
    <property type="evidence" value="ECO:0007669"/>
    <property type="project" value="InterPro"/>
</dbReference>
<dbReference type="EMBL" id="MTHB01000216">
    <property type="protein sequence ID" value="OXC74427.1"/>
    <property type="molecule type" value="Genomic_DNA"/>
</dbReference>
<dbReference type="RefSeq" id="WP_179258487.1">
    <property type="nucleotide sequence ID" value="NZ_MTHB01000216.1"/>
</dbReference>
<organism evidence="9 10">
    <name type="scientific">Caballeronia sordidicola</name>
    <name type="common">Burkholderia sordidicola</name>
    <dbReference type="NCBI Taxonomy" id="196367"/>
    <lineage>
        <taxon>Bacteria</taxon>
        <taxon>Pseudomonadati</taxon>
        <taxon>Pseudomonadota</taxon>
        <taxon>Betaproteobacteria</taxon>
        <taxon>Burkholderiales</taxon>
        <taxon>Burkholderiaceae</taxon>
        <taxon>Caballeronia</taxon>
    </lineage>
</organism>
<dbReference type="SUPFAM" id="SSF103473">
    <property type="entry name" value="MFS general substrate transporter"/>
    <property type="match status" value="1"/>
</dbReference>
<name>A0A226WUH2_CABSO</name>
<comment type="subcellular location">
    <subcellularLocation>
        <location evidence="1">Cell membrane</location>
        <topology evidence="1">Multi-pass membrane protein</topology>
    </subcellularLocation>
</comment>
<keyword evidence="2" id="KW-0813">Transport</keyword>
<feature type="transmembrane region" description="Helical" evidence="7">
    <location>
        <begin position="286"/>
        <end position="304"/>
    </location>
</feature>
<evidence type="ECO:0000256" key="4">
    <source>
        <dbReference type="ARBA" id="ARBA00022692"/>
    </source>
</evidence>
<feature type="transmembrane region" description="Helical" evidence="7">
    <location>
        <begin position="196"/>
        <end position="215"/>
    </location>
</feature>
<dbReference type="PANTHER" id="PTHR43045:SF1">
    <property type="entry name" value="SHIKIMATE TRANSPORTER"/>
    <property type="match status" value="1"/>
</dbReference>
<feature type="transmembrane region" description="Helical" evidence="7">
    <location>
        <begin position="341"/>
        <end position="365"/>
    </location>
</feature>
<evidence type="ECO:0000259" key="8">
    <source>
        <dbReference type="PROSITE" id="PS50850"/>
    </source>
</evidence>
<protein>
    <submittedName>
        <fullName evidence="9">Putative metabolite transport protein</fullName>
    </submittedName>
</protein>
<dbReference type="Proteomes" id="UP000214720">
    <property type="component" value="Unassembled WGS sequence"/>
</dbReference>
<feature type="transmembrane region" description="Helical" evidence="7">
    <location>
        <begin position="25"/>
        <end position="46"/>
    </location>
</feature>
<evidence type="ECO:0000256" key="5">
    <source>
        <dbReference type="ARBA" id="ARBA00022989"/>
    </source>
</evidence>
<dbReference type="InterPro" id="IPR036259">
    <property type="entry name" value="MFS_trans_sf"/>
</dbReference>
<evidence type="ECO:0000256" key="6">
    <source>
        <dbReference type="ARBA" id="ARBA00023136"/>
    </source>
</evidence>
<feature type="transmembrane region" description="Helical" evidence="7">
    <location>
        <begin position="385"/>
        <end position="404"/>
    </location>
</feature>
<feature type="transmembrane region" description="Helical" evidence="7">
    <location>
        <begin position="250"/>
        <end position="274"/>
    </location>
</feature>
<evidence type="ECO:0000256" key="3">
    <source>
        <dbReference type="ARBA" id="ARBA00022475"/>
    </source>
</evidence>
<keyword evidence="6 7" id="KW-0472">Membrane</keyword>
<gene>
    <name evidence="9" type="ORF">BSU04_32035</name>
</gene>
<feature type="transmembrane region" description="Helical" evidence="7">
    <location>
        <begin position="316"/>
        <end position="335"/>
    </location>
</feature>
<keyword evidence="5 7" id="KW-1133">Transmembrane helix</keyword>
<evidence type="ECO:0000313" key="10">
    <source>
        <dbReference type="Proteomes" id="UP000214720"/>
    </source>
</evidence>
<dbReference type="PROSITE" id="PS50850">
    <property type="entry name" value="MFS"/>
    <property type="match status" value="1"/>
</dbReference>
<keyword evidence="4 7" id="KW-0812">Transmembrane</keyword>
<feature type="transmembrane region" description="Helical" evidence="7">
    <location>
        <begin position="66"/>
        <end position="86"/>
    </location>
</feature>
<feature type="transmembrane region" description="Helical" evidence="7">
    <location>
        <begin position="122"/>
        <end position="141"/>
    </location>
</feature>
<dbReference type="PANTHER" id="PTHR43045">
    <property type="entry name" value="SHIKIMATE TRANSPORTER"/>
    <property type="match status" value="1"/>
</dbReference>
<feature type="transmembrane region" description="Helical" evidence="7">
    <location>
        <begin position="410"/>
        <end position="430"/>
    </location>
</feature>
<feature type="transmembrane region" description="Helical" evidence="7">
    <location>
        <begin position="98"/>
        <end position="116"/>
    </location>
</feature>
<feature type="domain" description="Major facilitator superfamily (MFS) profile" evidence="8">
    <location>
        <begin position="25"/>
        <end position="435"/>
    </location>
</feature>
<proteinExistence type="predicted"/>
<evidence type="ECO:0000256" key="2">
    <source>
        <dbReference type="ARBA" id="ARBA00022448"/>
    </source>
</evidence>
<accession>A0A226WUH2</accession>
<dbReference type="AlphaFoldDB" id="A0A226WUH2"/>
<reference evidence="10" key="1">
    <citation type="submission" date="2017-01" db="EMBL/GenBank/DDBJ databases">
        <title>Genome Analysis of Deinococcus marmoris KOPRI26562.</title>
        <authorList>
            <person name="Kim J.H."/>
            <person name="Oh H.-M."/>
        </authorList>
    </citation>
    <scope>NUCLEOTIDE SEQUENCE [LARGE SCALE GENOMIC DNA]</scope>
    <source>
        <strain evidence="10">PAMC 26633</strain>
    </source>
</reference>
<evidence type="ECO:0000313" key="9">
    <source>
        <dbReference type="EMBL" id="OXC74427.1"/>
    </source>
</evidence>
<dbReference type="Pfam" id="PF07690">
    <property type="entry name" value="MFS_1"/>
    <property type="match status" value="1"/>
</dbReference>
<dbReference type="Gene3D" id="1.20.1250.20">
    <property type="entry name" value="MFS general substrate transporter like domains"/>
    <property type="match status" value="2"/>
</dbReference>
<keyword evidence="3" id="KW-1003">Cell membrane</keyword>
<dbReference type="GO" id="GO:0005886">
    <property type="term" value="C:plasma membrane"/>
    <property type="evidence" value="ECO:0007669"/>
    <property type="project" value="UniProtKB-SubCell"/>
</dbReference>
<dbReference type="CDD" id="cd17369">
    <property type="entry name" value="MFS_ShiA_like"/>
    <property type="match status" value="1"/>
</dbReference>
<evidence type="ECO:0000256" key="1">
    <source>
        <dbReference type="ARBA" id="ARBA00004651"/>
    </source>
</evidence>
<dbReference type="InterPro" id="IPR011701">
    <property type="entry name" value="MFS"/>
</dbReference>
<feature type="transmembrane region" description="Helical" evidence="7">
    <location>
        <begin position="162"/>
        <end position="184"/>
    </location>
</feature>
<sequence>MHTAKLEPTRIDGTPVVVMSPSRRVLFASAIGTAIEWYDFFLYGLIAPLVFDSLFFPRLSPAAGTIAVFATFAVGFAARLLGGLVFGHFGDRIGRKSTMLCTLVLMGLSTMLIGLLPTYQSIGLAAPVALGVLRFLQGLGLGGESTAACLMTVESCGKRRGLFASVIQAAGPCGIVCASLSALLITRLPEADLMTWGWRIPFVASAILIGMGLYIRLRIEESHAFVVSAAKQRAARVPLVEALTSFKKPIAIVLFVGMAEAAFFYITGIFSLSYATKTLGLPRGMVTQSVLIANVIAMFAMPFFGSLSDHIGRRRMLMIGLAAAAGYMFVFFPLLQRRDMLSVTVAIVLGSGLIHPMMFGPIGSFFPEMFPTRVRFSAMSIGRQVGSVIGGGLAPLIASVLLGWSGGAPVVIGVYFAVLAVMGLLALAACRDTNDTDIAQ</sequence>
<evidence type="ECO:0000256" key="7">
    <source>
        <dbReference type="SAM" id="Phobius"/>
    </source>
</evidence>
<comment type="caution">
    <text evidence="9">The sequence shown here is derived from an EMBL/GenBank/DDBJ whole genome shotgun (WGS) entry which is preliminary data.</text>
</comment>
<dbReference type="InterPro" id="IPR020846">
    <property type="entry name" value="MFS_dom"/>
</dbReference>